<keyword evidence="2" id="KW-1185">Reference proteome</keyword>
<accession>A0ACB7J2L7</accession>
<reference evidence="1 2" key="1">
    <citation type="journal article" date="2021" name="Appl. Environ. Microbiol.">
        <title>Genetic linkage and physical mapping for an oyster mushroom Pleurotus cornucopiae and QTL analysis for the trait cap color.</title>
        <authorList>
            <person name="Zhang Y."/>
            <person name="Gao W."/>
            <person name="Sonnenberg A."/>
            <person name="Chen Q."/>
            <person name="Zhang J."/>
            <person name="Huang C."/>
        </authorList>
    </citation>
    <scope>NUCLEOTIDE SEQUENCE [LARGE SCALE GENOMIC DNA]</scope>
    <source>
        <strain evidence="1">CCMSSC00406</strain>
    </source>
</reference>
<evidence type="ECO:0000313" key="2">
    <source>
        <dbReference type="Proteomes" id="UP000824881"/>
    </source>
</evidence>
<gene>
    <name evidence="1" type="ORF">CCMSSC00406_0004846</name>
</gene>
<organism evidence="1 2">
    <name type="scientific">Pleurotus cornucopiae</name>
    <name type="common">Cornucopia mushroom</name>
    <dbReference type="NCBI Taxonomy" id="5321"/>
    <lineage>
        <taxon>Eukaryota</taxon>
        <taxon>Fungi</taxon>
        <taxon>Dikarya</taxon>
        <taxon>Basidiomycota</taxon>
        <taxon>Agaricomycotina</taxon>
        <taxon>Agaricomycetes</taxon>
        <taxon>Agaricomycetidae</taxon>
        <taxon>Agaricales</taxon>
        <taxon>Pleurotineae</taxon>
        <taxon>Pleurotaceae</taxon>
        <taxon>Pleurotus</taxon>
    </lineage>
</organism>
<proteinExistence type="predicted"/>
<evidence type="ECO:0000313" key="1">
    <source>
        <dbReference type="EMBL" id="KAG9223813.1"/>
    </source>
</evidence>
<dbReference type="Proteomes" id="UP000824881">
    <property type="component" value="Unassembled WGS sequence"/>
</dbReference>
<name>A0ACB7J2L7_PLECO</name>
<protein>
    <submittedName>
        <fullName evidence="1">Uncharacterized protein</fullName>
    </submittedName>
</protein>
<comment type="caution">
    <text evidence="1">The sequence shown here is derived from an EMBL/GenBank/DDBJ whole genome shotgun (WGS) entry which is preliminary data.</text>
</comment>
<dbReference type="EMBL" id="WQMT02000004">
    <property type="protein sequence ID" value="KAG9223813.1"/>
    <property type="molecule type" value="Genomic_DNA"/>
</dbReference>
<sequence length="357" mass="38147">MSAYPAYVMGGLCVIGGITGFARTRSIPSLVAGVGVGLLYLWSADCIRKGAPNGIEGALGASALLLVSSLPRVAKGPVPAILATTSTAAGLYYGNKYLALRESSRLLQMRANSVAENVLGTLGAVCWTAQLLPQVWKSWREKSTKGLSPWLVLLWAVSAIFLGAYVIVQNLNIPLILQPQLFGFLCLISWSQCLHYGRNLSTRKVAPVFIAAIGIAGGLQAGLVFAVMPSYDKGESRPVAALGILSSVLLSLALFPQYYEIYKHKEVVGISIPFIFIDMMGGVFSDLSLIFKEKFDVIAGVAYSLVIALDAVVLLLALILNPRARRARRRAAISNPQMDNVATPSVPSRRPSLIQGG</sequence>